<evidence type="ECO:0000259" key="2">
    <source>
        <dbReference type="Pfam" id="PF01841"/>
    </source>
</evidence>
<gene>
    <name evidence="3" type="ORF">WMO26_10165</name>
</gene>
<dbReference type="Pfam" id="PF01841">
    <property type="entry name" value="Transglut_core"/>
    <property type="match status" value="1"/>
</dbReference>
<protein>
    <submittedName>
        <fullName evidence="3">Transglutaminase domain-containing protein</fullName>
    </submittedName>
</protein>
<proteinExistence type="predicted"/>
<organism evidence="3 4">
    <name type="scientific">Solibaculum intestinale</name>
    <dbReference type="NCBI Taxonomy" id="3133165"/>
    <lineage>
        <taxon>Bacteria</taxon>
        <taxon>Bacillati</taxon>
        <taxon>Bacillota</taxon>
        <taxon>Clostridia</taxon>
        <taxon>Eubacteriales</taxon>
        <taxon>Oscillospiraceae</taxon>
        <taxon>Solibaculum</taxon>
    </lineage>
</organism>
<name>A0ABV1E1L0_9FIRM</name>
<keyword evidence="4" id="KW-1185">Reference proteome</keyword>
<dbReference type="PANTHER" id="PTHR46333:SF2">
    <property type="entry name" value="CYTOKINESIS PROTEIN 3"/>
    <property type="match status" value="1"/>
</dbReference>
<dbReference type="EMBL" id="JBBMFD010000019">
    <property type="protein sequence ID" value="MEQ2441189.1"/>
    <property type="molecule type" value="Genomic_DNA"/>
</dbReference>
<sequence length="400" mass="43388">MKRRYTATLALLLALSLTACSAGGGPSQSGSPILPAQSFPSDPATLEAEIAVDTADQYRGLNELGQTIYRRIVYAANSLNRSAVVLPAETVMADIDSAFNAVMADMPELFWLQKSLKMITDNGEVRIYLDYSVDSEEELREKQLKLEEAVEEAMAVLPEGADEFNRELLLHDWVVRRVEYDSTAAADQTGEYPQAYTVYGALVEGKAVCEGYARAMQLLLRKAGMGCSLISGKAGGDEHMWNLVTVDGALYHLDATWDDSIMTEGGQEISHLYFNLTDEEISATHSDFASPGCAAGDNNYFVRMGRMFDVFDDNTRAAIVSAIAMSAMSGESTLELRFSSAEAANAAYDSLVRNNEIFSLLTQANGSLESPLLDDTNVGFGTADESLHVITILLHFASAG</sequence>
<feature type="domain" description="Transglutaminase-like" evidence="2">
    <location>
        <begin position="162"/>
        <end position="254"/>
    </location>
</feature>
<dbReference type="InterPro" id="IPR038765">
    <property type="entry name" value="Papain-like_cys_pep_sf"/>
</dbReference>
<reference evidence="3 4" key="1">
    <citation type="submission" date="2024-03" db="EMBL/GenBank/DDBJ databases">
        <title>Human intestinal bacterial collection.</title>
        <authorList>
            <person name="Pauvert C."/>
            <person name="Hitch T.C.A."/>
            <person name="Clavel T."/>
        </authorList>
    </citation>
    <scope>NUCLEOTIDE SEQUENCE [LARGE SCALE GENOMIC DNA]</scope>
    <source>
        <strain evidence="3 4">CLA-JM-H44</strain>
    </source>
</reference>
<evidence type="ECO:0000256" key="1">
    <source>
        <dbReference type="SAM" id="SignalP"/>
    </source>
</evidence>
<feature type="signal peptide" evidence="1">
    <location>
        <begin position="1"/>
        <end position="21"/>
    </location>
</feature>
<dbReference type="RefSeq" id="WP_349220131.1">
    <property type="nucleotide sequence ID" value="NZ_JBBMFD010000019.1"/>
</dbReference>
<dbReference type="Proteomes" id="UP001489509">
    <property type="component" value="Unassembled WGS sequence"/>
</dbReference>
<dbReference type="PROSITE" id="PS51257">
    <property type="entry name" value="PROKAR_LIPOPROTEIN"/>
    <property type="match status" value="1"/>
</dbReference>
<dbReference type="InterPro" id="IPR052557">
    <property type="entry name" value="CAP/Cytokinesis_protein"/>
</dbReference>
<feature type="chain" id="PRO_5045138702" evidence="1">
    <location>
        <begin position="22"/>
        <end position="400"/>
    </location>
</feature>
<comment type="caution">
    <text evidence="3">The sequence shown here is derived from an EMBL/GenBank/DDBJ whole genome shotgun (WGS) entry which is preliminary data.</text>
</comment>
<keyword evidence="1" id="KW-0732">Signal</keyword>
<dbReference type="InterPro" id="IPR002931">
    <property type="entry name" value="Transglutaminase-like"/>
</dbReference>
<accession>A0ABV1E1L0</accession>
<evidence type="ECO:0000313" key="4">
    <source>
        <dbReference type="Proteomes" id="UP001489509"/>
    </source>
</evidence>
<dbReference type="SUPFAM" id="SSF54001">
    <property type="entry name" value="Cysteine proteinases"/>
    <property type="match status" value="1"/>
</dbReference>
<dbReference type="Gene3D" id="3.10.620.30">
    <property type="match status" value="1"/>
</dbReference>
<dbReference type="PANTHER" id="PTHR46333">
    <property type="entry name" value="CYTOKINESIS PROTEIN 3"/>
    <property type="match status" value="1"/>
</dbReference>
<evidence type="ECO:0000313" key="3">
    <source>
        <dbReference type="EMBL" id="MEQ2441189.1"/>
    </source>
</evidence>